<evidence type="ECO:0000313" key="4">
    <source>
        <dbReference type="EMBL" id="PWN43288.1"/>
    </source>
</evidence>
<evidence type="ECO:0000256" key="1">
    <source>
        <dbReference type="PROSITE-ProRule" id="PRU00267"/>
    </source>
</evidence>
<feature type="region of interest" description="Disordered" evidence="2">
    <location>
        <begin position="632"/>
        <end position="788"/>
    </location>
</feature>
<dbReference type="Gene3D" id="1.10.30.10">
    <property type="entry name" value="High mobility group box domain"/>
    <property type="match status" value="1"/>
</dbReference>
<feature type="region of interest" description="Disordered" evidence="2">
    <location>
        <begin position="821"/>
        <end position="862"/>
    </location>
</feature>
<dbReference type="InParanoid" id="A0A316W2H2"/>
<dbReference type="GO" id="GO:0005634">
    <property type="term" value="C:nucleus"/>
    <property type="evidence" value="ECO:0007669"/>
    <property type="project" value="UniProtKB-UniRule"/>
</dbReference>
<feature type="compositionally biased region" description="Low complexity" evidence="2">
    <location>
        <begin position="852"/>
        <end position="862"/>
    </location>
</feature>
<protein>
    <recommendedName>
        <fullName evidence="3">HMG box domain-containing protein</fullName>
    </recommendedName>
</protein>
<dbReference type="InterPro" id="IPR036910">
    <property type="entry name" value="HMG_box_dom_sf"/>
</dbReference>
<dbReference type="Proteomes" id="UP000245783">
    <property type="component" value="Unassembled WGS sequence"/>
</dbReference>
<dbReference type="GeneID" id="37037936"/>
<evidence type="ECO:0000256" key="2">
    <source>
        <dbReference type="SAM" id="MobiDB-lite"/>
    </source>
</evidence>
<sequence length="911" mass="95613">MGPSSGPTMLVPSSGPSSRPSQPFAASDPSAICAIGAPPPTKKFHRSKAQEQSAGIPRPPNAWILYRSDKLRAASEPSSDQPFRLSPLATGSDSAGQESESEGAEAFGSAAAPAKSASGGAHKNPRQGDLSKRLASSWQNEKPQVRQYYYQLAEQRKEEHRRMFPDYKFAPRVTAKLQKSRDDRAAAALANKKTRDVYALPAYGFHGSSSGIPDAWADAALADQRRSSASSMNTPGVGYLPFQADPSSLHHPWPQQYPYAVPPPPQSAGASIELASTQQGGGPARPRLAVRSGSGDRPAPYQTQSPSSPRHSISAHPSADSRGSRGLAKRPPVSRQGSSLRRSGSGSSHEPKSRGSFQQQVEAADAQQSALAARRRASTLSSNASNPPAHPTDASHNQPWSASSADRFSTAALVGPRQTSLQSLAGSSPIEPFSALAFDPNLANMPDTGSNEVDAQQFDIYGGVGAALASTSDFDGFPPEMIGDVGADEREMVARLLGNNYLSALSAAPSQDGLQPAALMGGDAYEHLQNALPASAASTTSGFSISSGPAASSFMSRSSASRMHSTASSGQSEPVYLSSAKQPAESFATHSEPHAAPLPSSGKGWVDEMANQLVHQWSQDSEEVKFDHPFIDSGADRQTSHAGPASLPFQQPLEPFGLSSGVTEASGGWPRDGHVHPDPFLPPVLLQQARPPAKQGTERADARSHGSAPRIRNVFVPASVAQRQEAQARQRDIGIASRTPSASDVNDSQNASDSPAASTRFAPPAQLMSYPKPPSQRNGIDQRAGGQALRDGISTDSMFQTEGNASADTSRSFSSVISWSKARGGGAGASSDDSGVNVESKAQAERSAHRPTSSTDASASSSGALNHNAAAIDATLGASELHNNGQLDWEAFFADDEISFLQQQHQKRPPS</sequence>
<feature type="compositionally biased region" description="Low complexity" evidence="2">
    <location>
        <begin position="12"/>
        <end position="23"/>
    </location>
</feature>
<dbReference type="SMART" id="SM00398">
    <property type="entry name" value="HMG"/>
    <property type="match status" value="1"/>
</dbReference>
<feature type="domain" description="HMG box" evidence="3">
    <location>
        <begin position="56"/>
        <end position="168"/>
    </location>
</feature>
<feature type="compositionally biased region" description="Low complexity" evidence="2">
    <location>
        <begin position="334"/>
        <end position="348"/>
    </location>
</feature>
<dbReference type="PROSITE" id="PS50118">
    <property type="entry name" value="HMG_BOX_2"/>
    <property type="match status" value="1"/>
</dbReference>
<dbReference type="InterPro" id="IPR009071">
    <property type="entry name" value="HMG_box_dom"/>
</dbReference>
<keyword evidence="1" id="KW-0238">DNA-binding</keyword>
<feature type="region of interest" description="Disordered" evidence="2">
    <location>
        <begin position="224"/>
        <end position="404"/>
    </location>
</feature>
<feature type="compositionally biased region" description="Polar residues" evidence="2">
    <location>
        <begin position="301"/>
        <end position="311"/>
    </location>
</feature>
<keyword evidence="5" id="KW-1185">Reference proteome</keyword>
<reference evidence="4 5" key="1">
    <citation type="journal article" date="2018" name="Mol. Biol. Evol.">
        <title>Broad Genomic Sampling Reveals a Smut Pathogenic Ancestry of the Fungal Clade Ustilaginomycotina.</title>
        <authorList>
            <person name="Kijpornyongpan T."/>
            <person name="Mondo S.J."/>
            <person name="Barry K."/>
            <person name="Sandor L."/>
            <person name="Lee J."/>
            <person name="Lipzen A."/>
            <person name="Pangilinan J."/>
            <person name="LaButti K."/>
            <person name="Hainaut M."/>
            <person name="Henrissat B."/>
            <person name="Grigoriev I.V."/>
            <person name="Spatafora J.W."/>
            <person name="Aime M.C."/>
        </authorList>
    </citation>
    <scope>NUCLEOTIDE SEQUENCE [LARGE SCALE GENOMIC DNA]</scope>
    <source>
        <strain evidence="4 5">MCA 4658</strain>
    </source>
</reference>
<feature type="compositionally biased region" description="Low complexity" evidence="2">
    <location>
        <begin position="91"/>
        <end position="121"/>
    </location>
</feature>
<dbReference type="EMBL" id="KZ819371">
    <property type="protein sequence ID" value="PWN43288.1"/>
    <property type="molecule type" value="Genomic_DNA"/>
</dbReference>
<feature type="compositionally biased region" description="Polar residues" evidence="2">
    <location>
        <begin position="394"/>
        <end position="404"/>
    </location>
</feature>
<feature type="compositionally biased region" description="Low complexity" evidence="2">
    <location>
        <begin position="363"/>
        <end position="386"/>
    </location>
</feature>
<name>A0A316W2H2_9BASI</name>
<dbReference type="GO" id="GO:0003677">
    <property type="term" value="F:DNA binding"/>
    <property type="evidence" value="ECO:0007669"/>
    <property type="project" value="UniProtKB-UniRule"/>
</dbReference>
<dbReference type="Pfam" id="PF00505">
    <property type="entry name" value="HMG_box"/>
    <property type="match status" value="1"/>
</dbReference>
<dbReference type="STRING" id="1522189.A0A316W2H2"/>
<dbReference type="CDD" id="cd01389">
    <property type="entry name" value="HMG-box_ROX1-like"/>
    <property type="match status" value="1"/>
</dbReference>
<feature type="compositionally biased region" description="Polar residues" evidence="2">
    <location>
        <begin position="738"/>
        <end position="757"/>
    </location>
</feature>
<dbReference type="SUPFAM" id="SSF47095">
    <property type="entry name" value="HMG-box"/>
    <property type="match status" value="1"/>
</dbReference>
<feature type="region of interest" description="Disordered" evidence="2">
    <location>
        <begin position="562"/>
        <end position="599"/>
    </location>
</feature>
<dbReference type="RefSeq" id="XP_025370448.1">
    <property type="nucleotide sequence ID" value="XM_025516066.1"/>
</dbReference>
<feature type="region of interest" description="Disordered" evidence="2">
    <location>
        <begin position="1"/>
        <end position="139"/>
    </location>
</feature>
<proteinExistence type="predicted"/>
<evidence type="ECO:0000313" key="5">
    <source>
        <dbReference type="Proteomes" id="UP000245783"/>
    </source>
</evidence>
<feature type="DNA-binding region" description="HMG box" evidence="1">
    <location>
        <begin position="56"/>
        <end position="168"/>
    </location>
</feature>
<organism evidence="4 5">
    <name type="scientific">Ceraceosorus guamensis</name>
    <dbReference type="NCBI Taxonomy" id="1522189"/>
    <lineage>
        <taxon>Eukaryota</taxon>
        <taxon>Fungi</taxon>
        <taxon>Dikarya</taxon>
        <taxon>Basidiomycota</taxon>
        <taxon>Ustilaginomycotina</taxon>
        <taxon>Exobasidiomycetes</taxon>
        <taxon>Ceraceosorales</taxon>
        <taxon>Ceraceosoraceae</taxon>
        <taxon>Ceraceosorus</taxon>
    </lineage>
</organism>
<accession>A0A316W2H2</accession>
<dbReference type="AlphaFoldDB" id="A0A316W2H2"/>
<gene>
    <name evidence="4" type="ORF">IE81DRAFT_346696</name>
</gene>
<keyword evidence="1" id="KW-0539">Nucleus</keyword>
<dbReference type="OrthoDB" id="6247875at2759"/>
<evidence type="ECO:0000259" key="3">
    <source>
        <dbReference type="PROSITE" id="PS50118"/>
    </source>
</evidence>